<dbReference type="Pfam" id="PF22725">
    <property type="entry name" value="GFO_IDH_MocA_C3"/>
    <property type="match status" value="1"/>
</dbReference>
<dbReference type="GO" id="GO:0000166">
    <property type="term" value="F:nucleotide binding"/>
    <property type="evidence" value="ECO:0007669"/>
    <property type="project" value="InterPro"/>
</dbReference>
<feature type="domain" description="GFO/IDH/MocA-like oxidoreductase" evidence="3">
    <location>
        <begin position="135"/>
        <end position="260"/>
    </location>
</feature>
<dbReference type="PANTHER" id="PTHR43818">
    <property type="entry name" value="BCDNA.GH03377"/>
    <property type="match status" value="1"/>
</dbReference>
<dbReference type="EMBL" id="CAGS01000430">
    <property type="protein sequence ID" value="CCF85342.1"/>
    <property type="molecule type" value="Genomic_DNA"/>
</dbReference>
<gene>
    <name evidence="4" type="ORF">NITHO_4860010</name>
</gene>
<proteinExistence type="predicted"/>
<accession>I4EKY0</accession>
<dbReference type="Gene3D" id="3.40.50.720">
    <property type="entry name" value="NAD(P)-binding Rossmann-like Domain"/>
    <property type="match status" value="1"/>
</dbReference>
<keyword evidence="1" id="KW-0560">Oxidoreductase</keyword>
<evidence type="ECO:0000256" key="1">
    <source>
        <dbReference type="ARBA" id="ARBA00023002"/>
    </source>
</evidence>
<sequence>MPKRTLRIGVIGTDLGRTMHIPGLQMLPQVEVAAVCAGAAEDAHATALRHHVPLYFDDYRTMIHNAELDAIVITGPPANRHPAAIAAAESGLHILCEKPMARNAAEARDMLRLVKEVGIRHAVNFRSRFTAARARIKALVEQGYLGELQSVSITVYRPPLAERQIQPSGLSDDCERAAGALQAIGSDYVDTLRWWFGEIHTVAGITTANLHTGKSGHPDSANFAIILEFANGATGSIHVSATSPVNLGEEIVAIGSDGMLALQADGRLFGTKRSEQEITELPIENVAGGILGTAHPRLRPFLLLASDWVAGILTGVAGIAPSFEDGMKVQEVVDAVERSRHLSRWIDTSGKRWPVQ</sequence>
<reference evidence="4 5" key="1">
    <citation type="journal article" date="2012" name="ISME J.">
        <title>Nitrification expanded: discovery, physiology and genomics of a nitrite-oxidizing bacterium from the phylum Chloroflexi.</title>
        <authorList>
            <person name="Sorokin D.Y."/>
            <person name="Lucker S."/>
            <person name="Vejmelkova D."/>
            <person name="Kostrikina N.A."/>
            <person name="Kleerebezem R."/>
            <person name="Rijpstra W.I."/>
            <person name="Damste J.S."/>
            <person name="Le Paslier D."/>
            <person name="Muyzer G."/>
            <person name="Wagner M."/>
            <person name="van Loosdrecht M.C."/>
            <person name="Daims H."/>
        </authorList>
    </citation>
    <scope>NUCLEOTIDE SEQUENCE [LARGE SCALE GENOMIC DNA]</scope>
    <source>
        <strain evidence="5">none</strain>
    </source>
</reference>
<evidence type="ECO:0000313" key="5">
    <source>
        <dbReference type="Proteomes" id="UP000004221"/>
    </source>
</evidence>
<feature type="domain" description="Gfo/Idh/MocA-like oxidoreductase N-terminal" evidence="2">
    <location>
        <begin position="6"/>
        <end position="125"/>
    </location>
</feature>
<dbReference type="PANTHER" id="PTHR43818:SF11">
    <property type="entry name" value="BCDNA.GH03377"/>
    <property type="match status" value="1"/>
</dbReference>
<organism evidence="4 5">
    <name type="scientific">Nitrolancea hollandica Lb</name>
    <dbReference type="NCBI Taxonomy" id="1129897"/>
    <lineage>
        <taxon>Bacteria</taxon>
        <taxon>Pseudomonadati</taxon>
        <taxon>Thermomicrobiota</taxon>
        <taxon>Thermomicrobia</taxon>
        <taxon>Sphaerobacterales</taxon>
        <taxon>Sphaerobacterineae</taxon>
        <taxon>Sphaerobacteraceae</taxon>
        <taxon>Nitrolancea</taxon>
    </lineage>
</organism>
<dbReference type="RefSeq" id="WP_008480175.1">
    <property type="nucleotide sequence ID" value="NZ_CAGS01000430.1"/>
</dbReference>
<dbReference type="AlphaFoldDB" id="I4EKY0"/>
<comment type="caution">
    <text evidence="4">The sequence shown here is derived from an EMBL/GenBank/DDBJ whole genome shotgun (WGS) entry which is preliminary data.</text>
</comment>
<dbReference type="SUPFAM" id="SSF51735">
    <property type="entry name" value="NAD(P)-binding Rossmann-fold domains"/>
    <property type="match status" value="1"/>
</dbReference>
<dbReference type="SUPFAM" id="SSF55347">
    <property type="entry name" value="Glyceraldehyde-3-phosphate dehydrogenase-like, C-terminal domain"/>
    <property type="match status" value="1"/>
</dbReference>
<dbReference type="Proteomes" id="UP000004221">
    <property type="component" value="Unassembled WGS sequence"/>
</dbReference>
<name>I4EKY0_9BACT</name>
<evidence type="ECO:0000313" key="4">
    <source>
        <dbReference type="EMBL" id="CCF85342.1"/>
    </source>
</evidence>
<dbReference type="InterPro" id="IPR000683">
    <property type="entry name" value="Gfo/Idh/MocA-like_OxRdtase_N"/>
</dbReference>
<dbReference type="InterPro" id="IPR036291">
    <property type="entry name" value="NAD(P)-bd_dom_sf"/>
</dbReference>
<dbReference type="Pfam" id="PF01408">
    <property type="entry name" value="GFO_IDH_MocA"/>
    <property type="match status" value="1"/>
</dbReference>
<evidence type="ECO:0000259" key="2">
    <source>
        <dbReference type="Pfam" id="PF01408"/>
    </source>
</evidence>
<dbReference type="InterPro" id="IPR050463">
    <property type="entry name" value="Gfo/Idh/MocA_oxidrdct_glycsds"/>
</dbReference>
<dbReference type="OrthoDB" id="9815825at2"/>
<protein>
    <submittedName>
        <fullName evidence="4">Oxidoreductase domain protein</fullName>
    </submittedName>
</protein>
<dbReference type="InterPro" id="IPR055170">
    <property type="entry name" value="GFO_IDH_MocA-like_dom"/>
</dbReference>
<dbReference type="Gene3D" id="3.30.360.10">
    <property type="entry name" value="Dihydrodipicolinate Reductase, domain 2"/>
    <property type="match status" value="1"/>
</dbReference>
<evidence type="ECO:0000259" key="3">
    <source>
        <dbReference type="Pfam" id="PF22725"/>
    </source>
</evidence>
<dbReference type="GO" id="GO:0016491">
    <property type="term" value="F:oxidoreductase activity"/>
    <property type="evidence" value="ECO:0007669"/>
    <property type="project" value="UniProtKB-KW"/>
</dbReference>
<keyword evidence="5" id="KW-1185">Reference proteome</keyword>